<name>A0AAV0YZ74_VICFA</name>
<feature type="transmembrane region" description="Helical" evidence="2">
    <location>
        <begin position="323"/>
        <end position="352"/>
    </location>
</feature>
<keyword evidence="4" id="KW-1185">Reference proteome</keyword>
<feature type="region of interest" description="Disordered" evidence="1">
    <location>
        <begin position="56"/>
        <end position="85"/>
    </location>
</feature>
<sequence>MPFPWKKKNRVTRISQIVADLQSPKRGRSLFVETGFPTSLIDLFVKNRNRFKKSRFKKPVQTENIDPSPPPPPSPVTSSPPSSELPFQVVPTPNPLICDNTDGAAVDEAPPVENLSSMVRSKAIIVKTLTVIVLAASVKELTVAITVSAFALLFLENALKRAVSCLKPCSNASVSIESRFQKILFRVKENEIQQPVTVFNEIELLNLNHDEIEAVEEKSEEELGICCELEDSLVSECKIKGKGSRSGRFKATMVKKLQKFRSRKEKKEEEKGISISNNNNYSYEDNEVEDKEAIIIIKNEVRDDCGITYSTESILAGKKNSGYAILVMIVLVGLIVGRLQALVLTIGWCFLVKMVKVIWRSKNVSSLMER</sequence>
<dbReference type="PANTHER" id="PTHR36381">
    <property type="entry name" value="ETHYLENE-REGULATED TRANSCRIPT 2 (ERT2)"/>
    <property type="match status" value="1"/>
</dbReference>
<dbReference type="AlphaFoldDB" id="A0AAV0YZ74"/>
<accession>A0AAV0YZ74</accession>
<reference evidence="3 4" key="1">
    <citation type="submission" date="2023-01" db="EMBL/GenBank/DDBJ databases">
        <authorList>
            <person name="Kreplak J."/>
        </authorList>
    </citation>
    <scope>NUCLEOTIDE SEQUENCE [LARGE SCALE GENOMIC DNA]</scope>
</reference>
<keyword evidence="2" id="KW-0812">Transmembrane</keyword>
<keyword evidence="2" id="KW-0472">Membrane</keyword>
<organism evidence="3 4">
    <name type="scientific">Vicia faba</name>
    <name type="common">Broad bean</name>
    <name type="synonym">Faba vulgaris</name>
    <dbReference type="NCBI Taxonomy" id="3906"/>
    <lineage>
        <taxon>Eukaryota</taxon>
        <taxon>Viridiplantae</taxon>
        <taxon>Streptophyta</taxon>
        <taxon>Embryophyta</taxon>
        <taxon>Tracheophyta</taxon>
        <taxon>Spermatophyta</taxon>
        <taxon>Magnoliopsida</taxon>
        <taxon>eudicotyledons</taxon>
        <taxon>Gunneridae</taxon>
        <taxon>Pentapetalae</taxon>
        <taxon>rosids</taxon>
        <taxon>fabids</taxon>
        <taxon>Fabales</taxon>
        <taxon>Fabaceae</taxon>
        <taxon>Papilionoideae</taxon>
        <taxon>50 kb inversion clade</taxon>
        <taxon>NPAAA clade</taxon>
        <taxon>Hologalegina</taxon>
        <taxon>IRL clade</taxon>
        <taxon>Fabeae</taxon>
        <taxon>Vicia</taxon>
    </lineage>
</organism>
<evidence type="ECO:0000313" key="4">
    <source>
        <dbReference type="Proteomes" id="UP001157006"/>
    </source>
</evidence>
<keyword evidence="2" id="KW-1133">Transmembrane helix</keyword>
<dbReference type="EMBL" id="OX451736">
    <property type="protein sequence ID" value="CAI8590358.1"/>
    <property type="molecule type" value="Genomic_DNA"/>
</dbReference>
<dbReference type="PANTHER" id="PTHR36381:SF1">
    <property type="entry name" value="ETHYLENE-REGULATED TRANSCRIPT 2 (ERT2)"/>
    <property type="match status" value="1"/>
</dbReference>
<dbReference type="Proteomes" id="UP001157006">
    <property type="component" value="Chromosome 1L"/>
</dbReference>
<evidence type="ECO:0000256" key="1">
    <source>
        <dbReference type="SAM" id="MobiDB-lite"/>
    </source>
</evidence>
<evidence type="ECO:0000313" key="3">
    <source>
        <dbReference type="EMBL" id="CAI8590358.1"/>
    </source>
</evidence>
<proteinExistence type="predicted"/>
<protein>
    <submittedName>
        <fullName evidence="3">Uncharacterized protein</fullName>
    </submittedName>
</protein>
<gene>
    <name evidence="3" type="ORF">VFH_I437480</name>
</gene>
<evidence type="ECO:0000256" key="2">
    <source>
        <dbReference type="SAM" id="Phobius"/>
    </source>
</evidence>